<dbReference type="PANTHER" id="PTHR12277:SF81">
    <property type="entry name" value="PROTEIN ABHD13"/>
    <property type="match status" value="1"/>
</dbReference>
<evidence type="ECO:0000313" key="4">
    <source>
        <dbReference type="Proteomes" id="UP000050786"/>
    </source>
</evidence>
<keyword evidence="4" id="KW-1185">Reference proteome</keyword>
<reference evidence="4" key="1">
    <citation type="submission" date="2015-09" db="EMBL/GenBank/DDBJ databases">
        <authorList>
            <person name="Rodrigo-Torres L."/>
            <person name="Arahal D.R."/>
        </authorList>
    </citation>
    <scope>NUCLEOTIDE SEQUENCE [LARGE SCALE GENOMIC DNA]</scope>
    <source>
        <strain evidence="4">CECT 4293</strain>
    </source>
</reference>
<keyword evidence="1" id="KW-0472">Membrane</keyword>
<dbReference type="InterPro" id="IPR029058">
    <property type="entry name" value="AB_hydrolase_fold"/>
</dbReference>
<gene>
    <name evidence="3" type="ORF">RUM4293_01043</name>
</gene>
<dbReference type="AlphaFoldDB" id="A0A0P1ENY3"/>
<dbReference type="InterPro" id="IPR000073">
    <property type="entry name" value="AB_hydrolase_1"/>
</dbReference>
<proteinExistence type="predicted"/>
<dbReference type="Gene3D" id="3.40.50.1820">
    <property type="entry name" value="alpha/beta hydrolase"/>
    <property type="match status" value="1"/>
</dbReference>
<dbReference type="Proteomes" id="UP000050786">
    <property type="component" value="Unassembled WGS sequence"/>
</dbReference>
<evidence type="ECO:0000259" key="2">
    <source>
        <dbReference type="Pfam" id="PF12697"/>
    </source>
</evidence>
<feature type="transmembrane region" description="Helical" evidence="1">
    <location>
        <begin position="26"/>
        <end position="47"/>
    </location>
</feature>
<sequence length="288" mass="30910">MVPTDHTRANAAPETSHSRFAHVKGALILLVPVLAVIYAGIVGYMYVNQQSLLFKPDGELPAPNSIGLADVETVSLTMSDGVRLTAWSAPPATDDAPTVLFFHGQSGNLGDRADRMREILNSGFGLLAPSYRGYPGSEGEPSEMALISDGIQMYDQLDRQGADVVLHGQSLGTAVATAVAELRPNAQLLVLEAPFTATVDVAAERYPWLPVHALMRDQFATRDLIGNVTVPTLIFHGSKDETVPLHHGEALAAMSGDTAQIYVIPDGTHKDLWSHGLWDQVQQSLPAN</sequence>
<dbReference type="PANTHER" id="PTHR12277">
    <property type="entry name" value="ALPHA/BETA HYDROLASE DOMAIN-CONTAINING PROTEIN"/>
    <property type="match status" value="1"/>
</dbReference>
<evidence type="ECO:0000256" key="1">
    <source>
        <dbReference type="SAM" id="Phobius"/>
    </source>
</evidence>
<dbReference type="SUPFAM" id="SSF53474">
    <property type="entry name" value="alpha/beta-Hydrolases"/>
    <property type="match status" value="1"/>
</dbReference>
<protein>
    <submittedName>
        <fullName evidence="3">Pimelyl-[acyl-carrier protein] methyl ester esterase</fullName>
    </submittedName>
</protein>
<name>A0A0P1ENY3_9RHOB</name>
<keyword evidence="1" id="KW-0812">Transmembrane</keyword>
<accession>A0A0P1ENY3</accession>
<evidence type="ECO:0000313" key="3">
    <source>
        <dbReference type="EMBL" id="CUH42157.1"/>
    </source>
</evidence>
<keyword evidence="1" id="KW-1133">Transmembrane helix</keyword>
<dbReference type="EMBL" id="CYPS01000011">
    <property type="protein sequence ID" value="CUH42157.1"/>
    <property type="molecule type" value="Genomic_DNA"/>
</dbReference>
<dbReference type="Pfam" id="PF12697">
    <property type="entry name" value="Abhydrolase_6"/>
    <property type="match status" value="1"/>
</dbReference>
<organism evidence="3 4">
    <name type="scientific">Ruegeria atlantica</name>
    <dbReference type="NCBI Taxonomy" id="81569"/>
    <lineage>
        <taxon>Bacteria</taxon>
        <taxon>Pseudomonadati</taxon>
        <taxon>Pseudomonadota</taxon>
        <taxon>Alphaproteobacteria</taxon>
        <taxon>Rhodobacterales</taxon>
        <taxon>Roseobacteraceae</taxon>
        <taxon>Ruegeria</taxon>
    </lineage>
</organism>
<dbReference type="RefSeq" id="WP_058272257.1">
    <property type="nucleotide sequence ID" value="NZ_CYPS01000011.1"/>
</dbReference>
<feature type="domain" description="AB hydrolase-1" evidence="2">
    <location>
        <begin position="99"/>
        <end position="209"/>
    </location>
</feature>